<evidence type="ECO:0008006" key="3">
    <source>
        <dbReference type="Google" id="ProtNLM"/>
    </source>
</evidence>
<organism evidence="1 2">
    <name type="scientific">Coprinopsis cinerea (strain Okayama-7 / 130 / ATCC MYA-4618 / FGSC 9003)</name>
    <name type="common">Inky cap fungus</name>
    <name type="synonym">Hormographiella aspergillata</name>
    <dbReference type="NCBI Taxonomy" id="240176"/>
    <lineage>
        <taxon>Eukaryota</taxon>
        <taxon>Fungi</taxon>
        <taxon>Dikarya</taxon>
        <taxon>Basidiomycota</taxon>
        <taxon>Agaricomycotina</taxon>
        <taxon>Agaricomycetes</taxon>
        <taxon>Agaricomycetidae</taxon>
        <taxon>Agaricales</taxon>
        <taxon>Agaricineae</taxon>
        <taxon>Psathyrellaceae</taxon>
        <taxon>Coprinopsis</taxon>
    </lineage>
</organism>
<sequence>MSMITTISQLPDEILAEMAEYVRSYSFRDEGQHLNTLIKWCPTTLDNCCLVSKRFHTVFLPLRYSSIHICAGQWPRREVSILIAKLRAALEVQPQIGLWIRELMFTIDYTLERKLIGIVNPSSFLEILNTTTALTAFRLSGRVAPSWEALYPLVPAALRKVFRQETLKSVTINTRLLHPILLCSSPSLSTLNLVGNSRASRPGASQFATWRNDVLDDPPCDHPNILSLSCEEDIDILPLYFDTCPLAFRSLQNLKITSTEPPPLMSALNSFLRLSGKTLRMLDIDFGQYKQEPRVSGSFLDLSEMKNLRQVRLRYFYDSGRDLEDYEAMLMETLKSIVNSSELRSLEVELEWYWDSRFLGVDGVEVGAAGVVARLPAFLQALDSAWARFTDNDSYRSLERIYDAGCVVACPVMWLEL</sequence>
<comment type="caution">
    <text evidence="1">The sequence shown here is derived from an EMBL/GenBank/DDBJ whole genome shotgun (WGS) entry which is preliminary data.</text>
</comment>
<evidence type="ECO:0000313" key="1">
    <source>
        <dbReference type="EMBL" id="EAU85825.2"/>
    </source>
</evidence>
<dbReference type="EMBL" id="AACS02000008">
    <property type="protein sequence ID" value="EAU85825.2"/>
    <property type="molecule type" value="Genomic_DNA"/>
</dbReference>
<protein>
    <recommendedName>
        <fullName evidence="3">F-box domain-containing protein</fullName>
    </recommendedName>
</protein>
<gene>
    <name evidence="1" type="ORF">CC1G_05042</name>
</gene>
<dbReference type="VEuPathDB" id="FungiDB:CC1G_05042"/>
<name>A8NSN2_COPC7</name>
<dbReference type="RefSeq" id="XP_001836049.2">
    <property type="nucleotide sequence ID" value="XM_001835997.2"/>
</dbReference>
<evidence type="ECO:0000313" key="2">
    <source>
        <dbReference type="Proteomes" id="UP000001861"/>
    </source>
</evidence>
<dbReference type="GeneID" id="6012589"/>
<reference evidence="1 2" key="1">
    <citation type="journal article" date="2010" name="Proc. Natl. Acad. Sci. U.S.A.">
        <title>Insights into evolution of multicellular fungi from the assembled chromosomes of the mushroom Coprinopsis cinerea (Coprinus cinereus).</title>
        <authorList>
            <person name="Stajich J.E."/>
            <person name="Wilke S.K."/>
            <person name="Ahren D."/>
            <person name="Au C.H."/>
            <person name="Birren B.W."/>
            <person name="Borodovsky M."/>
            <person name="Burns C."/>
            <person name="Canback B."/>
            <person name="Casselton L.A."/>
            <person name="Cheng C.K."/>
            <person name="Deng J."/>
            <person name="Dietrich F.S."/>
            <person name="Fargo D.C."/>
            <person name="Farman M.L."/>
            <person name="Gathman A.C."/>
            <person name="Goldberg J."/>
            <person name="Guigo R."/>
            <person name="Hoegger P.J."/>
            <person name="Hooker J.B."/>
            <person name="Huggins A."/>
            <person name="James T.Y."/>
            <person name="Kamada T."/>
            <person name="Kilaru S."/>
            <person name="Kodira C."/>
            <person name="Kues U."/>
            <person name="Kupfer D."/>
            <person name="Kwan H.S."/>
            <person name="Lomsadze A."/>
            <person name="Li W."/>
            <person name="Lilly W.W."/>
            <person name="Ma L.J."/>
            <person name="Mackey A.J."/>
            <person name="Manning G."/>
            <person name="Martin F."/>
            <person name="Muraguchi H."/>
            <person name="Natvig D.O."/>
            <person name="Palmerini H."/>
            <person name="Ramesh M.A."/>
            <person name="Rehmeyer C.J."/>
            <person name="Roe B.A."/>
            <person name="Shenoy N."/>
            <person name="Stanke M."/>
            <person name="Ter-Hovhannisyan V."/>
            <person name="Tunlid A."/>
            <person name="Velagapudi R."/>
            <person name="Vision T.J."/>
            <person name="Zeng Q."/>
            <person name="Zolan M.E."/>
            <person name="Pukkila P.J."/>
        </authorList>
    </citation>
    <scope>NUCLEOTIDE SEQUENCE [LARGE SCALE GENOMIC DNA]</scope>
    <source>
        <strain evidence="2">Okayama-7 / 130 / ATCC MYA-4618 / FGSC 9003</strain>
    </source>
</reference>
<accession>A8NSN2</accession>
<proteinExistence type="predicted"/>
<keyword evidence="2" id="KW-1185">Reference proteome</keyword>
<dbReference type="InParanoid" id="A8NSN2"/>
<dbReference type="Proteomes" id="UP000001861">
    <property type="component" value="Unassembled WGS sequence"/>
</dbReference>
<dbReference type="HOGENOM" id="CLU_587946_0_0_1"/>
<dbReference type="KEGG" id="cci:CC1G_05042"/>
<dbReference type="AlphaFoldDB" id="A8NSN2"/>
<dbReference type="OrthoDB" id="3750626at2759"/>